<keyword evidence="3 10" id="KW-0813">Transport</keyword>
<protein>
    <recommendedName>
        <fullName evidence="10">Transport permease protein</fullName>
    </recommendedName>
</protein>
<proteinExistence type="inferred from homology"/>
<dbReference type="PANTHER" id="PTHR30413:SF8">
    <property type="entry name" value="TRANSPORT PERMEASE PROTEIN"/>
    <property type="match status" value="1"/>
</dbReference>
<evidence type="ECO:0000256" key="6">
    <source>
        <dbReference type="ARBA" id="ARBA00022692"/>
    </source>
</evidence>
<keyword evidence="5" id="KW-0997">Cell inner membrane</keyword>
<feature type="transmembrane region" description="Helical" evidence="10">
    <location>
        <begin position="267"/>
        <end position="286"/>
    </location>
</feature>
<feature type="transmembrane region" description="Helical" evidence="10">
    <location>
        <begin position="174"/>
        <end position="197"/>
    </location>
</feature>
<keyword evidence="8 10" id="KW-0472">Membrane</keyword>
<reference evidence="12 13" key="1">
    <citation type="journal article" date="2014" name="Arch. Microbiol.">
        <title>Arthrobacter enclensis sp. nov., isolated from sediment sample.</title>
        <authorList>
            <person name="Dastager S.G."/>
            <person name="Liu Q."/>
            <person name="Tang S.K."/>
            <person name="Krishnamurthi S."/>
            <person name="Lee J.C."/>
            <person name="Li W.J."/>
        </authorList>
    </citation>
    <scope>NUCLEOTIDE SEQUENCE [LARGE SCALE GENOMIC DNA]</scope>
    <source>
        <strain evidence="12 13">NIO-1008</strain>
    </source>
</reference>
<feature type="transmembrane region" description="Helical" evidence="10">
    <location>
        <begin position="209"/>
        <end position="227"/>
    </location>
</feature>
<dbReference type="AlphaFoldDB" id="A0A0V8IV75"/>
<accession>A0A0V8IV75</accession>
<evidence type="ECO:0000256" key="9">
    <source>
        <dbReference type="ARBA" id="ARBA00023251"/>
    </source>
</evidence>
<organism evidence="12 13">
    <name type="scientific">Pseudarthrobacter enclensis</name>
    <dbReference type="NCBI Taxonomy" id="993070"/>
    <lineage>
        <taxon>Bacteria</taxon>
        <taxon>Bacillati</taxon>
        <taxon>Actinomycetota</taxon>
        <taxon>Actinomycetes</taxon>
        <taxon>Micrococcales</taxon>
        <taxon>Micrococcaceae</taxon>
        <taxon>Pseudarthrobacter</taxon>
    </lineage>
</organism>
<evidence type="ECO:0000259" key="11">
    <source>
        <dbReference type="PROSITE" id="PS51012"/>
    </source>
</evidence>
<evidence type="ECO:0000256" key="5">
    <source>
        <dbReference type="ARBA" id="ARBA00022519"/>
    </source>
</evidence>
<evidence type="ECO:0000256" key="1">
    <source>
        <dbReference type="ARBA" id="ARBA00004429"/>
    </source>
</evidence>
<dbReference type="RefSeq" id="WP_058266301.1">
    <property type="nucleotide sequence ID" value="NZ_FMAZ01000001.1"/>
</dbReference>
<evidence type="ECO:0000256" key="3">
    <source>
        <dbReference type="ARBA" id="ARBA00022448"/>
    </source>
</evidence>
<dbReference type="GO" id="GO:0043190">
    <property type="term" value="C:ATP-binding cassette (ABC) transporter complex"/>
    <property type="evidence" value="ECO:0007669"/>
    <property type="project" value="InterPro"/>
</dbReference>
<dbReference type="STRING" id="993070.AS031_01060"/>
<dbReference type="GO" id="GO:0046677">
    <property type="term" value="P:response to antibiotic"/>
    <property type="evidence" value="ECO:0007669"/>
    <property type="project" value="UniProtKB-KW"/>
</dbReference>
<comment type="subcellular location">
    <subcellularLocation>
        <location evidence="1">Cell inner membrane</location>
        <topology evidence="1">Multi-pass membrane protein</topology>
    </subcellularLocation>
    <subcellularLocation>
        <location evidence="10">Cell membrane</location>
        <topology evidence="10">Multi-pass membrane protein</topology>
    </subcellularLocation>
</comment>
<dbReference type="InterPro" id="IPR047817">
    <property type="entry name" value="ABC2_TM_bact-type"/>
</dbReference>
<dbReference type="InterPro" id="IPR013525">
    <property type="entry name" value="ABC2_TM"/>
</dbReference>
<sequence length="295" mass="33164">MSAKKAKLPEPAAIQPLSVDMRKLTRVGSRPGFFEYVGKLWAYRQFIFYDARARVQSGTRRDRLGSLWLLLNPIFNGLTYYLIFGVLLQTSKGIENFVGYLVVGIFLFQFSSGAITAGARSIRTGKAVVQAFNFPRAALPLGANIRELLSAVPLILGMLLIIVVFPPAETISWLWLLVIPAVFLQGIFNLGVGMILARVIARVHDVTHLLPFILRAWMYASAVFYSYERFITDPTLLQIMTLNPLFNVIDIVRKCVLYDTLPGWHSWTSLACVALGALVIGFFFFWKGEETYGRD</sequence>
<dbReference type="GO" id="GO:0015920">
    <property type="term" value="P:lipopolysaccharide transport"/>
    <property type="evidence" value="ECO:0007669"/>
    <property type="project" value="TreeGrafter"/>
</dbReference>
<keyword evidence="4 10" id="KW-1003">Cell membrane</keyword>
<keyword evidence="7 10" id="KW-1133">Transmembrane helix</keyword>
<comment type="caution">
    <text evidence="12">The sequence shown here is derived from an EMBL/GenBank/DDBJ whole genome shotgun (WGS) entry which is preliminary data.</text>
</comment>
<dbReference type="PANTHER" id="PTHR30413">
    <property type="entry name" value="INNER MEMBRANE TRANSPORT PERMEASE"/>
    <property type="match status" value="1"/>
</dbReference>
<evidence type="ECO:0000256" key="4">
    <source>
        <dbReference type="ARBA" id="ARBA00022475"/>
    </source>
</evidence>
<dbReference type="GO" id="GO:0140359">
    <property type="term" value="F:ABC-type transporter activity"/>
    <property type="evidence" value="ECO:0007669"/>
    <property type="project" value="InterPro"/>
</dbReference>
<evidence type="ECO:0000313" key="12">
    <source>
        <dbReference type="EMBL" id="KSU78674.1"/>
    </source>
</evidence>
<feature type="transmembrane region" description="Helical" evidence="10">
    <location>
        <begin position="67"/>
        <end position="91"/>
    </location>
</feature>
<dbReference type="Proteomes" id="UP000053199">
    <property type="component" value="Unassembled WGS sequence"/>
</dbReference>
<feature type="transmembrane region" description="Helical" evidence="10">
    <location>
        <begin position="97"/>
        <end position="117"/>
    </location>
</feature>
<dbReference type="InterPro" id="IPR000412">
    <property type="entry name" value="ABC_2_transport"/>
</dbReference>
<evidence type="ECO:0000313" key="13">
    <source>
        <dbReference type="Proteomes" id="UP000053199"/>
    </source>
</evidence>
<gene>
    <name evidence="12" type="ORF">AS031_01060</name>
</gene>
<name>A0A0V8IV75_9MICC</name>
<dbReference type="PROSITE" id="PS51012">
    <property type="entry name" value="ABC_TM2"/>
    <property type="match status" value="1"/>
</dbReference>
<feature type="domain" description="ABC transmembrane type-2" evidence="11">
    <location>
        <begin position="64"/>
        <end position="288"/>
    </location>
</feature>
<comment type="similarity">
    <text evidence="2 10">Belongs to the ABC-2 integral membrane protein family.</text>
</comment>
<keyword evidence="6 10" id="KW-0812">Transmembrane</keyword>
<evidence type="ECO:0000256" key="10">
    <source>
        <dbReference type="RuleBase" id="RU361157"/>
    </source>
</evidence>
<keyword evidence="9" id="KW-0046">Antibiotic resistance</keyword>
<dbReference type="PRINTS" id="PR00164">
    <property type="entry name" value="ABC2TRNSPORT"/>
</dbReference>
<feature type="transmembrane region" description="Helical" evidence="10">
    <location>
        <begin position="148"/>
        <end position="168"/>
    </location>
</feature>
<dbReference type="EMBL" id="LNQM01000001">
    <property type="protein sequence ID" value="KSU78674.1"/>
    <property type="molecule type" value="Genomic_DNA"/>
</dbReference>
<dbReference type="Pfam" id="PF01061">
    <property type="entry name" value="ABC2_membrane"/>
    <property type="match status" value="1"/>
</dbReference>
<evidence type="ECO:0000256" key="2">
    <source>
        <dbReference type="ARBA" id="ARBA00007783"/>
    </source>
</evidence>
<keyword evidence="13" id="KW-1185">Reference proteome</keyword>
<evidence type="ECO:0000256" key="7">
    <source>
        <dbReference type="ARBA" id="ARBA00022989"/>
    </source>
</evidence>
<evidence type="ECO:0000256" key="8">
    <source>
        <dbReference type="ARBA" id="ARBA00023136"/>
    </source>
</evidence>